<proteinExistence type="predicted"/>
<reference evidence="1 2" key="1">
    <citation type="submission" date="2018-06" db="EMBL/GenBank/DDBJ databases">
        <authorList>
            <consortium name="Pathogen Informatics"/>
            <person name="Doyle S."/>
        </authorList>
    </citation>
    <scope>NUCLEOTIDE SEQUENCE [LARGE SCALE GENOMIC DNA]</scope>
    <source>
        <strain evidence="1 2">NCTC7807</strain>
    </source>
</reference>
<dbReference type="GO" id="GO:0033818">
    <property type="term" value="F:beta-ketoacyl-acyl-carrier-protein synthase III activity"/>
    <property type="evidence" value="ECO:0007669"/>
    <property type="project" value="UniProtKB-EC"/>
</dbReference>
<dbReference type="GO" id="GO:0044550">
    <property type="term" value="P:secondary metabolite biosynthetic process"/>
    <property type="evidence" value="ECO:0007669"/>
    <property type="project" value="TreeGrafter"/>
</dbReference>
<dbReference type="AlphaFoldDB" id="A0A380PAT7"/>
<dbReference type="Proteomes" id="UP000254150">
    <property type="component" value="Unassembled WGS sequence"/>
</dbReference>
<dbReference type="PANTHER" id="PTHR34069:SF3">
    <property type="entry name" value="ACYL-COA:ACYL-COA ALKYLTRANSFERASE"/>
    <property type="match status" value="1"/>
</dbReference>
<name>A0A380PAT7_STRGR</name>
<dbReference type="Gene3D" id="3.40.47.10">
    <property type="match status" value="2"/>
</dbReference>
<dbReference type="PANTHER" id="PTHR34069">
    <property type="entry name" value="3-OXOACYL-[ACYL-CARRIER-PROTEIN] SYNTHASE 3"/>
    <property type="match status" value="1"/>
</dbReference>
<protein>
    <submittedName>
        <fullName evidence="1">3-oxoacyl-(Acyl-carrier-protein) synthase 3 (OzmC)</fullName>
        <ecNumber evidence="1">2.3.1.180</ecNumber>
    </submittedName>
</protein>
<sequence length="351" mass="37812">MTHSGARRPTAPLAVRAVGSFLPPARTKLAELPSILDLPEEQRAVCAQLGIETVGVDDADATTLAERAARRALAEAGISAEELGALLVVEQRAPRTLLSSEATLLQARLGATHALTFTVGGLGCVSVTPALLTARGLLAADPELGPVLVAHGSKPVSEHRYRHPVTVNGDGGQALLLGRRGKVTIVDQVQETDGRYWDLFHVDYRGRHPSRWREECTDQPAYSFRLAVETRNRLRALLDRLLRRNGLVRADVRGFVSQNLSAGGLTFTEEALDLTLLPDCRENLRTLGHLGPNDVFLNLSSALQTGRLADGDHAVLINVSPVAAWSLLLVRIGPERDGNAPSRQKSQETTA</sequence>
<organism evidence="1 2">
    <name type="scientific">Streptomyces griseus</name>
    <dbReference type="NCBI Taxonomy" id="1911"/>
    <lineage>
        <taxon>Bacteria</taxon>
        <taxon>Bacillati</taxon>
        <taxon>Actinomycetota</taxon>
        <taxon>Actinomycetes</taxon>
        <taxon>Kitasatosporales</taxon>
        <taxon>Streptomycetaceae</taxon>
        <taxon>Streptomyces</taxon>
    </lineage>
</organism>
<gene>
    <name evidence="1" type="primary">ozmC</name>
    <name evidence="1" type="ORF">NCTC7807_05133</name>
</gene>
<dbReference type="EC" id="2.3.1.180" evidence="1"/>
<keyword evidence="1" id="KW-0808">Transferase</keyword>
<evidence type="ECO:0000313" key="2">
    <source>
        <dbReference type="Proteomes" id="UP000254150"/>
    </source>
</evidence>
<keyword evidence="1" id="KW-0012">Acyltransferase</keyword>
<dbReference type="InterPro" id="IPR016039">
    <property type="entry name" value="Thiolase-like"/>
</dbReference>
<evidence type="ECO:0000313" key="1">
    <source>
        <dbReference type="EMBL" id="SUP61974.1"/>
    </source>
</evidence>
<dbReference type="EMBL" id="UHID01000008">
    <property type="protein sequence ID" value="SUP61974.1"/>
    <property type="molecule type" value="Genomic_DNA"/>
</dbReference>
<dbReference type="SUPFAM" id="SSF53901">
    <property type="entry name" value="Thiolase-like"/>
    <property type="match status" value="1"/>
</dbReference>
<accession>A0A380PAT7</accession>